<gene>
    <name evidence="1" type="ORF">KPL71_027708</name>
</gene>
<evidence type="ECO:0000313" key="1">
    <source>
        <dbReference type="EMBL" id="KAH9683517.1"/>
    </source>
</evidence>
<organism evidence="1 2">
    <name type="scientific">Citrus sinensis</name>
    <name type="common">Sweet orange</name>
    <name type="synonym">Citrus aurantium var. sinensis</name>
    <dbReference type="NCBI Taxonomy" id="2711"/>
    <lineage>
        <taxon>Eukaryota</taxon>
        <taxon>Viridiplantae</taxon>
        <taxon>Streptophyta</taxon>
        <taxon>Embryophyta</taxon>
        <taxon>Tracheophyta</taxon>
        <taxon>Spermatophyta</taxon>
        <taxon>Magnoliopsida</taxon>
        <taxon>eudicotyledons</taxon>
        <taxon>Gunneridae</taxon>
        <taxon>Pentapetalae</taxon>
        <taxon>rosids</taxon>
        <taxon>malvids</taxon>
        <taxon>Sapindales</taxon>
        <taxon>Rutaceae</taxon>
        <taxon>Aurantioideae</taxon>
        <taxon>Citrus</taxon>
    </lineage>
</organism>
<dbReference type="EMBL" id="CM039178">
    <property type="protein sequence ID" value="KAH9683517.1"/>
    <property type="molecule type" value="Genomic_DNA"/>
</dbReference>
<keyword evidence="2" id="KW-1185">Reference proteome</keyword>
<evidence type="ECO:0000313" key="2">
    <source>
        <dbReference type="Proteomes" id="UP000829398"/>
    </source>
</evidence>
<reference evidence="2" key="1">
    <citation type="journal article" date="2023" name="Hortic. Res.">
        <title>A chromosome-level phased genome enabling allele-level studies in sweet orange: a case study on citrus Huanglongbing tolerance.</title>
        <authorList>
            <person name="Wu B."/>
            <person name="Yu Q."/>
            <person name="Deng Z."/>
            <person name="Duan Y."/>
            <person name="Luo F."/>
            <person name="Gmitter F. Jr."/>
        </authorList>
    </citation>
    <scope>NUCLEOTIDE SEQUENCE [LARGE SCALE GENOMIC DNA]</scope>
    <source>
        <strain evidence="2">cv. Valencia</strain>
    </source>
</reference>
<dbReference type="Proteomes" id="UP000829398">
    <property type="component" value="Chromosome 9"/>
</dbReference>
<protein>
    <submittedName>
        <fullName evidence="1">Fanconi anemia group I-like protein</fullName>
    </submittedName>
</protein>
<sequence>MTTAAAASPPLTDEDIIRLAAQKNHQTDVVSLPEYLLSPQSHETLISFLHSRASSQSPSQAISEYTCSLLSLISLSHHTPSLSSLLSSLLSAYTHLFTSLKIPRDSNSVKTIRFFNTLLSDVPVNEIKIILDLILSDMKQVVNLDDAQMLDLLPKCFDLLRESEKGGDYVNLVFDRLLDCDWSKGLLLKLVSIVRELGFFDKRRCSELLMKVFEGMKIVDLQDLPTLVYQLLVLASRGFNKREVIEGIVVFFGSKMGSKVTSIVRQVEGTVLLHVNFAVKQDPSLGQEVMGLVKLDLRAFNHFAVAVLLSVARIRKFSESAMGILKTALLTAYRDYKFSKDCMWLPNDSKDEFLQSVKVVEKAVLRSVNESNYGREHVVPSIVQFGFILLESVEEGSLKEHCQSNGLLGIEKLGIQILKTLFEVHDMARSEIVEQCKFRVLSLKPEQSMSVIRLIGNLVQNYPYPMLEHVSRLKELLDYFTFMHGKVATYLVTALLPLINISRDLQDYTILVVRKAMFRREDAVRHAATNAIIDLIMAEKQSKTDGSLSLQDSSSQASCSQQEIPRSTHGGLFQELSALLQRCLYQQAKVKEVMYQGLVKLVLVDPSAGGPIFDFLLPHFLRFFREDSDVQLGVNLCIKVENGRAFIDEPLDCLLYCVSLILVLQSHGKSHPSDSAWTCFGFSLSQDNEEGKNSSAESFSTALLKIQKFLRNAKFEDILGLGQEEVSTSLAEEKRKCCSLILLGIIEVVLNTIANELEKAADAAKGALEKELIDYIVLHDALEKDSGVSRQSNARRVNVRASAHGTPATIPDSCNSNVTQERIPFLATSSIFKLLQTVLQLYHTECSNSTATSQKHSQSSSAETLKCCSKIISFVLETTFHQIKSSPVVGKEDPLKTLIYGDMKVLGPPLLKLIFLLKSRPKSTTDQKRKEIKNSQLTGLLEDLLSVSKLEYALDYESDESSRLDDLNVRSKELFIEKLLKPLISELLLLSFFREVEILCDIIVMIGNELPCKWKNSHGTWAEGFCKSNSITNANVVKSVVKLAICLSSPPNDLFVAQSLAQELLKVTGSGSSDSLEVSELYPLINHSTSTTILSCILQLTEEVVSDMDWAIKKVKTFSLVTQKSIHVNHDEDHLSGLGFEENLYSRTEALVKVLSSFVLMSLKDPQAEHFLRLATRLYKHLAQMSKLRIAPKGCKQLLPSLEFQRLVELTCKQLTVPLYNFVAEMQRGQLENASSKGILNKIKRENKCIPDLIFQIEDYEKYLIQLSKVSKINLLRHAKRSTSRDFKILDTVREGDASNNEANDSEAAEAGDNSSEDSKDDDENASARVLFPMADDSLGAADSESDGQNEHENENAAFIVKRLRSNQ</sequence>
<proteinExistence type="predicted"/>
<accession>A0ACB8I8T6</accession>
<name>A0ACB8I8T6_CITSI</name>
<comment type="caution">
    <text evidence="1">The sequence shown here is derived from an EMBL/GenBank/DDBJ whole genome shotgun (WGS) entry which is preliminary data.</text>
</comment>